<reference evidence="1" key="1">
    <citation type="journal article" date="2020" name="Stud. Mycol.">
        <title>101 Dothideomycetes genomes: a test case for predicting lifestyles and emergence of pathogens.</title>
        <authorList>
            <person name="Haridas S."/>
            <person name="Albert R."/>
            <person name="Binder M."/>
            <person name="Bloem J."/>
            <person name="Labutti K."/>
            <person name="Salamov A."/>
            <person name="Andreopoulos B."/>
            <person name="Baker S."/>
            <person name="Barry K."/>
            <person name="Bills G."/>
            <person name="Bluhm B."/>
            <person name="Cannon C."/>
            <person name="Castanera R."/>
            <person name="Culley D."/>
            <person name="Daum C."/>
            <person name="Ezra D."/>
            <person name="Gonzalez J."/>
            <person name="Henrissat B."/>
            <person name="Kuo A."/>
            <person name="Liang C."/>
            <person name="Lipzen A."/>
            <person name="Lutzoni F."/>
            <person name="Magnuson J."/>
            <person name="Mondo S."/>
            <person name="Nolan M."/>
            <person name="Ohm R."/>
            <person name="Pangilinan J."/>
            <person name="Park H.-J."/>
            <person name="Ramirez L."/>
            <person name="Alfaro M."/>
            <person name="Sun H."/>
            <person name="Tritt A."/>
            <person name="Yoshinaga Y."/>
            <person name="Zwiers L.-H."/>
            <person name="Turgeon B."/>
            <person name="Goodwin S."/>
            <person name="Spatafora J."/>
            <person name="Crous P."/>
            <person name="Grigoriev I."/>
        </authorList>
    </citation>
    <scope>NUCLEOTIDE SEQUENCE</scope>
    <source>
        <strain evidence="1">CBS 115976</strain>
    </source>
</reference>
<proteinExistence type="predicted"/>
<dbReference type="AlphaFoldDB" id="A0A6A6UHW0"/>
<dbReference type="Proteomes" id="UP000799302">
    <property type="component" value="Unassembled WGS sequence"/>
</dbReference>
<dbReference type="EMBL" id="MU004233">
    <property type="protein sequence ID" value="KAF2671276.1"/>
    <property type="molecule type" value="Genomic_DNA"/>
</dbReference>
<accession>A0A6A6UHW0</accession>
<organism evidence="1 2">
    <name type="scientific">Microthyrium microscopicum</name>
    <dbReference type="NCBI Taxonomy" id="703497"/>
    <lineage>
        <taxon>Eukaryota</taxon>
        <taxon>Fungi</taxon>
        <taxon>Dikarya</taxon>
        <taxon>Ascomycota</taxon>
        <taxon>Pezizomycotina</taxon>
        <taxon>Dothideomycetes</taxon>
        <taxon>Dothideomycetes incertae sedis</taxon>
        <taxon>Microthyriales</taxon>
        <taxon>Microthyriaceae</taxon>
        <taxon>Microthyrium</taxon>
    </lineage>
</organism>
<name>A0A6A6UHW0_9PEZI</name>
<evidence type="ECO:0000313" key="1">
    <source>
        <dbReference type="EMBL" id="KAF2671276.1"/>
    </source>
</evidence>
<gene>
    <name evidence="1" type="ORF">BT63DRAFT_212261</name>
</gene>
<evidence type="ECO:0000313" key="2">
    <source>
        <dbReference type="Proteomes" id="UP000799302"/>
    </source>
</evidence>
<sequence>MGKVKLIVRKHRTAGEETNMVLAVGFLLLHRAQGSVVDLDSEWSDRRRNVNTLGWTQIRIKVLECFASVSWAANNRSG</sequence>
<protein>
    <submittedName>
        <fullName evidence="1">Uncharacterized protein</fullName>
    </submittedName>
</protein>
<keyword evidence="2" id="KW-1185">Reference proteome</keyword>